<name>A0A9D4L9Z2_DREPO</name>
<reference evidence="2" key="2">
    <citation type="submission" date="2020-11" db="EMBL/GenBank/DDBJ databases">
        <authorList>
            <person name="McCartney M.A."/>
            <person name="Auch B."/>
            <person name="Kono T."/>
            <person name="Mallez S."/>
            <person name="Becker A."/>
            <person name="Gohl D.M."/>
            <person name="Silverstein K.A.T."/>
            <person name="Koren S."/>
            <person name="Bechman K.B."/>
            <person name="Herman A."/>
            <person name="Abrahante J.E."/>
            <person name="Garbe J."/>
        </authorList>
    </citation>
    <scope>NUCLEOTIDE SEQUENCE</scope>
    <source>
        <strain evidence="2">Duluth1</strain>
        <tissue evidence="2">Whole animal</tissue>
    </source>
</reference>
<organism evidence="2 3">
    <name type="scientific">Dreissena polymorpha</name>
    <name type="common">Zebra mussel</name>
    <name type="synonym">Mytilus polymorpha</name>
    <dbReference type="NCBI Taxonomy" id="45954"/>
    <lineage>
        <taxon>Eukaryota</taxon>
        <taxon>Metazoa</taxon>
        <taxon>Spiralia</taxon>
        <taxon>Lophotrochozoa</taxon>
        <taxon>Mollusca</taxon>
        <taxon>Bivalvia</taxon>
        <taxon>Autobranchia</taxon>
        <taxon>Heteroconchia</taxon>
        <taxon>Euheterodonta</taxon>
        <taxon>Imparidentia</taxon>
        <taxon>Neoheterodontei</taxon>
        <taxon>Myida</taxon>
        <taxon>Dreissenoidea</taxon>
        <taxon>Dreissenidae</taxon>
        <taxon>Dreissena</taxon>
    </lineage>
</organism>
<gene>
    <name evidence="2" type="ORF">DPMN_097254</name>
</gene>
<accession>A0A9D4L9Z2</accession>
<evidence type="ECO:0000313" key="2">
    <source>
        <dbReference type="EMBL" id="KAH3854705.1"/>
    </source>
</evidence>
<evidence type="ECO:0000256" key="1">
    <source>
        <dbReference type="SAM" id="MobiDB-lite"/>
    </source>
</evidence>
<feature type="region of interest" description="Disordered" evidence="1">
    <location>
        <begin position="101"/>
        <end position="138"/>
    </location>
</feature>
<keyword evidence="3" id="KW-1185">Reference proteome</keyword>
<comment type="caution">
    <text evidence="2">The sequence shown here is derived from an EMBL/GenBank/DDBJ whole genome shotgun (WGS) entry which is preliminary data.</text>
</comment>
<protein>
    <submittedName>
        <fullName evidence="2">Uncharacterized protein</fullName>
    </submittedName>
</protein>
<dbReference type="Proteomes" id="UP000828390">
    <property type="component" value="Unassembled WGS sequence"/>
</dbReference>
<evidence type="ECO:0000313" key="3">
    <source>
        <dbReference type="Proteomes" id="UP000828390"/>
    </source>
</evidence>
<sequence length="138" mass="15003">MFVCVKAHIQNENYHHLSLITRPVEVRAAIGKTESLKRAIRRKKRGVVPVEPAGSVGIPQPLPPQYTTTQPDGDKSFLIYDNASTDARVLVIVERHHMSAVGQRLGRSRGVPVRTRGAVSKASPEGGPSSSEEDATPM</sequence>
<dbReference type="AlphaFoldDB" id="A0A9D4L9Z2"/>
<dbReference type="EMBL" id="JAIWYP010000003">
    <property type="protein sequence ID" value="KAH3854705.1"/>
    <property type="molecule type" value="Genomic_DNA"/>
</dbReference>
<reference evidence="2" key="1">
    <citation type="journal article" date="2019" name="bioRxiv">
        <title>The Genome of the Zebra Mussel, Dreissena polymorpha: A Resource for Invasive Species Research.</title>
        <authorList>
            <person name="McCartney M.A."/>
            <person name="Auch B."/>
            <person name="Kono T."/>
            <person name="Mallez S."/>
            <person name="Zhang Y."/>
            <person name="Obille A."/>
            <person name="Becker A."/>
            <person name="Abrahante J.E."/>
            <person name="Garbe J."/>
            <person name="Badalamenti J.P."/>
            <person name="Herman A."/>
            <person name="Mangelson H."/>
            <person name="Liachko I."/>
            <person name="Sullivan S."/>
            <person name="Sone E.D."/>
            <person name="Koren S."/>
            <person name="Silverstein K.A.T."/>
            <person name="Beckman K.B."/>
            <person name="Gohl D.M."/>
        </authorList>
    </citation>
    <scope>NUCLEOTIDE SEQUENCE</scope>
    <source>
        <strain evidence="2">Duluth1</strain>
        <tissue evidence="2">Whole animal</tissue>
    </source>
</reference>
<feature type="region of interest" description="Disordered" evidence="1">
    <location>
        <begin position="51"/>
        <end position="73"/>
    </location>
</feature>
<proteinExistence type="predicted"/>